<dbReference type="GO" id="GO:0008270">
    <property type="term" value="F:zinc ion binding"/>
    <property type="evidence" value="ECO:0007669"/>
    <property type="project" value="InterPro"/>
</dbReference>
<sequence>MEDNEEDLDEDLEEEPIKQDEDKEVEEDEVDDVDNEDDTNMEVDEEDEDDSLDDNEDECWDIMSPSNVEQIHPDDLEEMDLKWQIAMLTMRARRFLKNTGRKLNLIDNDSVSFDKSKLECFNCRKRGYFTRECRAPKGLDNMSRDVTRKTVLVETPNSSALELGYNVVPPPHTGLFPPPKSNLSSIGLEELFNEPKTEKSKDKSNEVEPKSVRKHSDAPIIKDLLSDDEEEEVEKQEVKPSINRITFVKATTYNNPKETVKPLEQSKQNTHRKSEPHSFVQRTNKKLTALKNRYTNKKIKTIWVKKINTAKPKAAVNAAKAKAKYNVVKGKRGNVVKASACWVWKSKHNVLDHVSRHNSASITLKKFDYVDARGISKVLVTKPHNKTPYELFHGGPPAIRFLRPFRCPVTSLNTIDHLDKFDGKANEGFFVGYSLNCNAFRVFNSGTMIVEENLHVRFSENTPNHLDSLKASNDAGKEKEPNIDYILLLFLTADSLLSTTSKSSYDNEFQPLNDGAKRVDEDLSKENKCNAQREEDSTNNTNIVNIVTLIINAASSNGVNDHPLEQVIGDLYSAPQTRRMSKNLEEHGLVGTVIPRIDNKDLQNYLFACFLSQLEPKKEEVYVCQPPRFKDPDFLDKVYIVEKALYGLHQAPRAWYETLSTYLLDNRFKRAQIDKTLFIKRNNGDIQLVQVYVDDIIFGSTKKDMYLDDKETEFAPPVVPTADFNNEPIPLVIKFGHNFHVRKGSSVGALLYRTEKKMAKKFKEDEFHMNVHEYDITALDAAVTKNSSEHSEMKKFVLDLSRQFNDLKEQNCQAEQLSCWEARVRGRIPAELRFEEEPPIYTTSTPRANDPYVVVRDAVMATRDDDDDDITAPRDP</sequence>
<protein>
    <submittedName>
        <fullName evidence="4">Uncharacterized mitochondrial protein AtMg00810-like</fullName>
    </submittedName>
</protein>
<comment type="caution">
    <text evidence="4">The sequence shown here is derived from an EMBL/GenBank/DDBJ whole genome shotgun (WGS) entry which is preliminary data.</text>
</comment>
<dbReference type="SUPFAM" id="SSF57756">
    <property type="entry name" value="Retrovirus zinc finger-like domains"/>
    <property type="match status" value="1"/>
</dbReference>
<evidence type="ECO:0000313" key="4">
    <source>
        <dbReference type="EMBL" id="GEV27223.1"/>
    </source>
</evidence>
<feature type="domain" description="Reverse transcriptase Ty1/copia-type" evidence="2">
    <location>
        <begin position="618"/>
        <end position="710"/>
    </location>
</feature>
<dbReference type="InterPro" id="IPR013103">
    <property type="entry name" value="RVT_2"/>
</dbReference>
<feature type="compositionally biased region" description="Acidic residues" evidence="1">
    <location>
        <begin position="1"/>
        <end position="14"/>
    </location>
</feature>
<dbReference type="InterPro" id="IPR057670">
    <property type="entry name" value="SH3_retrovirus"/>
</dbReference>
<feature type="compositionally biased region" description="Basic and acidic residues" evidence="1">
    <location>
        <begin position="193"/>
        <end position="217"/>
    </location>
</feature>
<feature type="region of interest" description="Disordered" evidence="1">
    <location>
        <begin position="1"/>
        <end position="56"/>
    </location>
</feature>
<evidence type="ECO:0000259" key="2">
    <source>
        <dbReference type="Pfam" id="PF07727"/>
    </source>
</evidence>
<accession>A0A699GMF9</accession>
<feature type="compositionally biased region" description="Acidic residues" evidence="1">
    <location>
        <begin position="22"/>
        <end position="56"/>
    </location>
</feature>
<dbReference type="InterPro" id="IPR036875">
    <property type="entry name" value="Znf_CCHC_sf"/>
</dbReference>
<organism evidence="4">
    <name type="scientific">Tanacetum cinerariifolium</name>
    <name type="common">Dalmatian daisy</name>
    <name type="synonym">Chrysanthemum cinerariifolium</name>
    <dbReference type="NCBI Taxonomy" id="118510"/>
    <lineage>
        <taxon>Eukaryota</taxon>
        <taxon>Viridiplantae</taxon>
        <taxon>Streptophyta</taxon>
        <taxon>Embryophyta</taxon>
        <taxon>Tracheophyta</taxon>
        <taxon>Spermatophyta</taxon>
        <taxon>Magnoliopsida</taxon>
        <taxon>eudicotyledons</taxon>
        <taxon>Gunneridae</taxon>
        <taxon>Pentapetalae</taxon>
        <taxon>asterids</taxon>
        <taxon>campanulids</taxon>
        <taxon>Asterales</taxon>
        <taxon>Asteraceae</taxon>
        <taxon>Asteroideae</taxon>
        <taxon>Anthemideae</taxon>
        <taxon>Anthemidinae</taxon>
        <taxon>Tanacetum</taxon>
    </lineage>
</organism>
<feature type="region of interest" description="Disordered" evidence="1">
    <location>
        <begin position="192"/>
        <end position="219"/>
    </location>
</feature>
<feature type="region of interest" description="Disordered" evidence="1">
    <location>
        <begin position="256"/>
        <end position="280"/>
    </location>
</feature>
<dbReference type="Pfam" id="PF25597">
    <property type="entry name" value="SH3_retrovirus"/>
    <property type="match status" value="1"/>
</dbReference>
<dbReference type="GO" id="GO:0003676">
    <property type="term" value="F:nucleic acid binding"/>
    <property type="evidence" value="ECO:0007669"/>
    <property type="project" value="InterPro"/>
</dbReference>
<evidence type="ECO:0000259" key="3">
    <source>
        <dbReference type="Pfam" id="PF25597"/>
    </source>
</evidence>
<feature type="domain" description="Retroviral polymerase SH3-like" evidence="3">
    <location>
        <begin position="411"/>
        <end position="463"/>
    </location>
</feature>
<name>A0A699GMF9_TANCI</name>
<dbReference type="AlphaFoldDB" id="A0A699GMF9"/>
<proteinExistence type="predicted"/>
<dbReference type="EMBL" id="BKCJ010018997">
    <property type="protein sequence ID" value="GEV27223.1"/>
    <property type="molecule type" value="Genomic_DNA"/>
</dbReference>
<reference evidence="4" key="1">
    <citation type="journal article" date="2019" name="Sci. Rep.">
        <title>Draft genome of Tanacetum cinerariifolium, the natural source of mosquito coil.</title>
        <authorList>
            <person name="Yamashiro T."/>
            <person name="Shiraishi A."/>
            <person name="Satake H."/>
            <person name="Nakayama K."/>
        </authorList>
    </citation>
    <scope>NUCLEOTIDE SEQUENCE</scope>
</reference>
<dbReference type="Pfam" id="PF07727">
    <property type="entry name" value="RVT_2"/>
    <property type="match status" value="1"/>
</dbReference>
<evidence type="ECO:0000256" key="1">
    <source>
        <dbReference type="SAM" id="MobiDB-lite"/>
    </source>
</evidence>
<gene>
    <name evidence="4" type="ORF">Tci_099200</name>
</gene>